<name>A0A370FYF9_GLULI</name>
<dbReference type="InterPro" id="IPR000551">
    <property type="entry name" value="MerR-type_HTH_dom"/>
</dbReference>
<evidence type="ECO:0000313" key="6">
    <source>
        <dbReference type="Proteomes" id="UP000254958"/>
    </source>
</evidence>
<comment type="caution">
    <text evidence="5">The sequence shown here is derived from an EMBL/GenBank/DDBJ whole genome shotgun (WGS) entry which is preliminary data.</text>
</comment>
<evidence type="ECO:0000313" key="5">
    <source>
        <dbReference type="EMBL" id="RDI34162.1"/>
    </source>
</evidence>
<dbReference type="Pfam" id="PF13411">
    <property type="entry name" value="MerR_1"/>
    <property type="match status" value="1"/>
</dbReference>
<evidence type="ECO:0000313" key="7">
    <source>
        <dbReference type="Proteomes" id="UP000562982"/>
    </source>
</evidence>
<feature type="region of interest" description="Disordered" evidence="2">
    <location>
        <begin position="1"/>
        <end position="22"/>
    </location>
</feature>
<proteinExistence type="predicted"/>
<dbReference type="InterPro" id="IPR009061">
    <property type="entry name" value="DNA-bd_dom_put_sf"/>
</dbReference>
<evidence type="ECO:0000313" key="4">
    <source>
        <dbReference type="EMBL" id="MBB2188186.1"/>
    </source>
</evidence>
<keyword evidence="6" id="KW-1185">Reference proteome</keyword>
<reference evidence="5 6" key="1">
    <citation type="submission" date="2018-07" db="EMBL/GenBank/DDBJ databases">
        <title>Genomic Encyclopedia of Type Strains, Phase IV (KMG-IV): sequencing the most valuable type-strain genomes for metagenomic binning, comparative biology and taxonomic classification.</title>
        <authorList>
            <person name="Goeker M."/>
        </authorList>
    </citation>
    <scope>NUCLEOTIDE SEQUENCE [LARGE SCALE GENOMIC DNA]</scope>
    <source>
        <strain evidence="5 6">DSM 5603</strain>
    </source>
</reference>
<dbReference type="AlphaFoldDB" id="A0A370FYF9"/>
<dbReference type="EMBL" id="JABEQI010000016">
    <property type="protein sequence ID" value="MBB2188186.1"/>
    <property type="molecule type" value="Genomic_DNA"/>
</dbReference>
<dbReference type="Gene3D" id="1.10.1660.10">
    <property type="match status" value="1"/>
</dbReference>
<evidence type="ECO:0000256" key="2">
    <source>
        <dbReference type="SAM" id="MobiDB-lite"/>
    </source>
</evidence>
<dbReference type="GO" id="GO:0003677">
    <property type="term" value="F:DNA binding"/>
    <property type="evidence" value="ECO:0007669"/>
    <property type="project" value="UniProtKB-KW"/>
</dbReference>
<dbReference type="GO" id="GO:0003700">
    <property type="term" value="F:DNA-binding transcription factor activity"/>
    <property type="evidence" value="ECO:0007669"/>
    <property type="project" value="InterPro"/>
</dbReference>
<dbReference type="Proteomes" id="UP000254958">
    <property type="component" value="Unassembled WGS sequence"/>
</dbReference>
<dbReference type="SMART" id="SM00422">
    <property type="entry name" value="HTH_MERR"/>
    <property type="match status" value="1"/>
</dbReference>
<reference evidence="4 7" key="2">
    <citation type="submission" date="2020-04" db="EMBL/GenBank/DDBJ databases">
        <title>Description of novel Gluconacetobacter.</title>
        <authorList>
            <person name="Sombolestani A."/>
        </authorList>
    </citation>
    <scope>NUCLEOTIDE SEQUENCE [LARGE SCALE GENOMIC DNA]</scope>
    <source>
        <strain evidence="4 7">LMG 1382</strain>
    </source>
</reference>
<feature type="domain" description="HTH merR-type" evidence="3">
    <location>
        <begin position="46"/>
        <end position="114"/>
    </location>
</feature>
<dbReference type="CDD" id="cd04765">
    <property type="entry name" value="HTH_MlrA-like_sg2"/>
    <property type="match status" value="1"/>
</dbReference>
<sequence>MNTLNAEQGDWPDAGMPEAGEAADPHVLDDAAGAGRLKKAPNAFRTISEVADELHVPQHVLRFWETRFSQVRPLKRGGGRRYYRPDDIELLRRISDLLYVQGYTIKGVQRMLREGGDSGAHAAENPVEVEESELVVPDSPVPVETVDDTVLQEAGPAVTEPELPEPVMVAPASVEPVDGEIVVESVVESVTVMTVEAESPAPVPAISDEETDAAASEIARIHRENLILKDSLRGILVELQALRRLIPV</sequence>
<dbReference type="PANTHER" id="PTHR30204">
    <property type="entry name" value="REDOX-CYCLING DRUG-SENSING TRANSCRIPTIONAL ACTIVATOR SOXR"/>
    <property type="match status" value="1"/>
</dbReference>
<evidence type="ECO:0000256" key="1">
    <source>
        <dbReference type="ARBA" id="ARBA00023125"/>
    </source>
</evidence>
<dbReference type="Proteomes" id="UP000562982">
    <property type="component" value="Unassembled WGS sequence"/>
</dbReference>
<dbReference type="EMBL" id="QQAW01000016">
    <property type="protein sequence ID" value="RDI34162.1"/>
    <property type="molecule type" value="Genomic_DNA"/>
</dbReference>
<dbReference type="PROSITE" id="PS50937">
    <property type="entry name" value="HTH_MERR_2"/>
    <property type="match status" value="1"/>
</dbReference>
<dbReference type="SUPFAM" id="SSF46955">
    <property type="entry name" value="Putative DNA-binding domain"/>
    <property type="match status" value="1"/>
</dbReference>
<protein>
    <submittedName>
        <fullName evidence="5">DNA-binding transcriptional MerR regulator</fullName>
    </submittedName>
    <submittedName>
        <fullName evidence="4">MerR family transcriptional regulator</fullName>
    </submittedName>
</protein>
<accession>A0A370FYF9</accession>
<organism evidence="5 6">
    <name type="scientific">Gluconacetobacter liquefaciens</name>
    <name type="common">Acetobacter liquefaciens</name>
    <dbReference type="NCBI Taxonomy" id="89584"/>
    <lineage>
        <taxon>Bacteria</taxon>
        <taxon>Pseudomonadati</taxon>
        <taxon>Pseudomonadota</taxon>
        <taxon>Alphaproteobacteria</taxon>
        <taxon>Acetobacterales</taxon>
        <taxon>Acetobacteraceae</taxon>
        <taxon>Gluconacetobacter</taxon>
    </lineage>
</organism>
<gene>
    <name evidence="5" type="ORF">C7453_11624</name>
    <name evidence="4" type="ORF">HLH32_17770</name>
</gene>
<dbReference type="InterPro" id="IPR047057">
    <property type="entry name" value="MerR_fam"/>
</dbReference>
<keyword evidence="1 5" id="KW-0238">DNA-binding</keyword>
<dbReference type="PANTHER" id="PTHR30204:SF15">
    <property type="entry name" value="BLL5018 PROTEIN"/>
    <property type="match status" value="1"/>
</dbReference>
<dbReference type="RefSeq" id="WP_170143275.1">
    <property type="nucleotide sequence ID" value="NZ_JABEQI010000016.1"/>
</dbReference>
<evidence type="ECO:0000259" key="3">
    <source>
        <dbReference type="PROSITE" id="PS50937"/>
    </source>
</evidence>